<feature type="transmembrane region" description="Helical" evidence="7">
    <location>
        <begin position="108"/>
        <end position="127"/>
    </location>
</feature>
<keyword evidence="6 7" id="KW-0472">Membrane</keyword>
<dbReference type="RefSeq" id="WP_029098821.1">
    <property type="nucleotide sequence ID" value="NZ_JAPYYP010000005.1"/>
</dbReference>
<evidence type="ECO:0000256" key="6">
    <source>
        <dbReference type="ARBA" id="ARBA00023136"/>
    </source>
</evidence>
<feature type="transmembrane region" description="Helical" evidence="7">
    <location>
        <begin position="383"/>
        <end position="399"/>
    </location>
</feature>
<accession>A0A9X3TNU2</accession>
<dbReference type="PROSITE" id="PS50850">
    <property type="entry name" value="MFS"/>
    <property type="match status" value="1"/>
</dbReference>
<gene>
    <name evidence="9" type="ORF">O3V59_06230</name>
</gene>
<dbReference type="InterPro" id="IPR020846">
    <property type="entry name" value="MFS_dom"/>
</dbReference>
<keyword evidence="5 7" id="KW-1133">Transmembrane helix</keyword>
<comment type="caution">
    <text evidence="9">The sequence shown here is derived from an EMBL/GenBank/DDBJ whole genome shotgun (WGS) entry which is preliminary data.</text>
</comment>
<proteinExistence type="predicted"/>
<dbReference type="Proteomes" id="UP001151071">
    <property type="component" value="Unassembled WGS sequence"/>
</dbReference>
<keyword evidence="10" id="KW-1185">Reference proteome</keyword>
<dbReference type="Pfam" id="PF05977">
    <property type="entry name" value="MFS_3"/>
    <property type="match status" value="1"/>
</dbReference>
<dbReference type="InterPro" id="IPR010290">
    <property type="entry name" value="TM_effector"/>
</dbReference>
<feature type="transmembrane region" description="Helical" evidence="7">
    <location>
        <begin position="358"/>
        <end position="377"/>
    </location>
</feature>
<evidence type="ECO:0000313" key="9">
    <source>
        <dbReference type="EMBL" id="MDA5107947.1"/>
    </source>
</evidence>
<evidence type="ECO:0000313" key="10">
    <source>
        <dbReference type="Proteomes" id="UP001151071"/>
    </source>
</evidence>
<keyword evidence="4 7" id="KW-0812">Transmembrane</keyword>
<dbReference type="GO" id="GO:0022857">
    <property type="term" value="F:transmembrane transporter activity"/>
    <property type="evidence" value="ECO:0007669"/>
    <property type="project" value="InterPro"/>
</dbReference>
<feature type="transmembrane region" description="Helical" evidence="7">
    <location>
        <begin position="82"/>
        <end position="102"/>
    </location>
</feature>
<dbReference type="PANTHER" id="PTHR43266:SF2">
    <property type="entry name" value="MAJOR FACILITATOR SUPERFAMILY (MFS) PROFILE DOMAIN-CONTAINING PROTEIN"/>
    <property type="match status" value="1"/>
</dbReference>
<dbReference type="EMBL" id="JAPYYP010000005">
    <property type="protein sequence ID" value="MDA5107947.1"/>
    <property type="molecule type" value="Genomic_DNA"/>
</dbReference>
<feature type="transmembrane region" description="Helical" evidence="7">
    <location>
        <begin position="174"/>
        <end position="192"/>
    </location>
</feature>
<evidence type="ECO:0000256" key="2">
    <source>
        <dbReference type="ARBA" id="ARBA00022448"/>
    </source>
</evidence>
<feature type="transmembrane region" description="Helical" evidence="7">
    <location>
        <begin position="50"/>
        <end position="70"/>
    </location>
</feature>
<dbReference type="AlphaFoldDB" id="A0A9X3TNU2"/>
<dbReference type="GO" id="GO:0005886">
    <property type="term" value="C:plasma membrane"/>
    <property type="evidence" value="ECO:0007669"/>
    <property type="project" value="UniProtKB-SubCell"/>
</dbReference>
<comment type="subcellular location">
    <subcellularLocation>
        <location evidence="1">Cell membrane</location>
        <topology evidence="1">Multi-pass membrane protein</topology>
    </subcellularLocation>
</comment>
<keyword evidence="2" id="KW-0813">Transport</keyword>
<feature type="domain" description="Major facilitator superfamily (MFS) profile" evidence="8">
    <location>
        <begin position="16"/>
        <end position="403"/>
    </location>
</feature>
<protein>
    <submittedName>
        <fullName evidence="9">MFS transporter</fullName>
    </submittedName>
</protein>
<evidence type="ECO:0000256" key="4">
    <source>
        <dbReference type="ARBA" id="ARBA00022692"/>
    </source>
</evidence>
<feature type="transmembrane region" description="Helical" evidence="7">
    <location>
        <begin position="312"/>
        <end position="337"/>
    </location>
</feature>
<reference evidence="9" key="1">
    <citation type="submission" date="2022-12" db="EMBL/GenBank/DDBJ databases">
        <title>Draft genome sequence of the thermophilic strain Brevibacillus thermoruber HT42, isolated from Los Humeros, Puebla, Mexico, with biotechnological potential.</title>
        <authorList>
            <person name="Lara Sanchez J."/>
            <person name="Solis Palacios R."/>
            <person name="Bustos Baena A.S."/>
            <person name="Ruz Baez A.E."/>
            <person name="Espinosa Luna G."/>
            <person name="Oliart Ros R.M."/>
        </authorList>
    </citation>
    <scope>NUCLEOTIDE SEQUENCE</scope>
    <source>
        <strain evidence="9">HT42</strain>
    </source>
</reference>
<dbReference type="Gene3D" id="1.20.1250.20">
    <property type="entry name" value="MFS general substrate transporter like domains"/>
    <property type="match status" value="1"/>
</dbReference>
<evidence type="ECO:0000256" key="5">
    <source>
        <dbReference type="ARBA" id="ARBA00022989"/>
    </source>
</evidence>
<dbReference type="InterPro" id="IPR036259">
    <property type="entry name" value="MFS_trans_sf"/>
</dbReference>
<evidence type="ECO:0000256" key="3">
    <source>
        <dbReference type="ARBA" id="ARBA00022475"/>
    </source>
</evidence>
<feature type="transmembrane region" description="Helical" evidence="7">
    <location>
        <begin position="262"/>
        <end position="281"/>
    </location>
</feature>
<keyword evidence="3" id="KW-1003">Cell membrane</keyword>
<sequence length="413" mass="45273">MAQGQAGYKHLFANPNYVLVWIGQTTANFGDSLYQIAFFWLAYKMTNSSFIAGLVVLATSAPYIFFGLIGGAYADRWDRKRVMVYGDIIRLVSLLTVPFFYWLDLLHVWNLAITAFVLSTVRCFFFPAMRASLTTFMPKELWSAGNSFMQASFQLMRAIGPMIGGVLIAQTSAIFIYLITAASYVVSILALLPTKIPPIEKKNVHVSVFRDIYDTYLFVKTVRPLFWSIFFFGVGLCLIVGLDRLGLPILSDQVWDMGSKGYGIILSAFAVGNLLMTLLLGKVQIKKFARVIFSGWALWGVFYFLIGSTDMFVLAVGFAFLAGAAESLIDMPQILLVQNSVPNDRLGKVFSMQSTTAFIGESGSSLLAGALIGWLGAADSYKVAGVGLILCGVIGLLLTRTAHRVPSSVSTQG</sequence>
<evidence type="ECO:0000256" key="1">
    <source>
        <dbReference type="ARBA" id="ARBA00004651"/>
    </source>
</evidence>
<dbReference type="PANTHER" id="PTHR43266">
    <property type="entry name" value="MACROLIDE-EFFLUX PROTEIN"/>
    <property type="match status" value="1"/>
</dbReference>
<dbReference type="SUPFAM" id="SSF103473">
    <property type="entry name" value="MFS general substrate transporter"/>
    <property type="match status" value="1"/>
</dbReference>
<dbReference type="CDD" id="cd06173">
    <property type="entry name" value="MFS_MefA_like"/>
    <property type="match status" value="1"/>
</dbReference>
<name>A0A9X3TNU2_9BACL</name>
<evidence type="ECO:0000256" key="7">
    <source>
        <dbReference type="SAM" id="Phobius"/>
    </source>
</evidence>
<organism evidence="9 10">
    <name type="scientific">Brevibacillus thermoruber</name>
    <dbReference type="NCBI Taxonomy" id="33942"/>
    <lineage>
        <taxon>Bacteria</taxon>
        <taxon>Bacillati</taxon>
        <taxon>Bacillota</taxon>
        <taxon>Bacilli</taxon>
        <taxon>Bacillales</taxon>
        <taxon>Paenibacillaceae</taxon>
        <taxon>Brevibacillus</taxon>
    </lineage>
</organism>
<feature type="transmembrane region" description="Helical" evidence="7">
    <location>
        <begin position="225"/>
        <end position="242"/>
    </location>
</feature>
<evidence type="ECO:0000259" key="8">
    <source>
        <dbReference type="PROSITE" id="PS50850"/>
    </source>
</evidence>